<evidence type="ECO:0000259" key="1">
    <source>
        <dbReference type="Pfam" id="PF13524"/>
    </source>
</evidence>
<accession>A0A0F9VF06</accession>
<feature type="domain" description="Spore protein YkvP/CgeB glycosyl transferase-like" evidence="1">
    <location>
        <begin position="180"/>
        <end position="312"/>
    </location>
</feature>
<sequence length="318" mass="36412">MDEGDVIQKGVYDAFREAGCDLEVFDYFAIYQNNKMRIHTVRQQFYNKALEYKPDLIHMQIQHTRVIDNRIVSKIKRALPKTIITNWTGDVRNAVPNTFKNIANVADYNFISSTGQLEMFKREIKKDVKYLQIGYDPKLYYPGTVLKSNFEWDCIFIANNNTKEGYPGRTARTQTCSGLRSVFGDRFALFGNGWPKGFKSKGSIDQKRAASAYHKSVCAVSVSHYNDLDHYFSDRLLMCMASGRPTISLKFPKWESYFTNNCDLVMADSVDDIANKVRYLKQNPELASYIGKSGAEKVLAEHTYTSRINDLLSIIGLK</sequence>
<gene>
    <name evidence="2" type="ORF">LCGC14_0413730</name>
</gene>
<organism evidence="2">
    <name type="scientific">marine sediment metagenome</name>
    <dbReference type="NCBI Taxonomy" id="412755"/>
    <lineage>
        <taxon>unclassified sequences</taxon>
        <taxon>metagenomes</taxon>
        <taxon>ecological metagenomes</taxon>
    </lineage>
</organism>
<name>A0A0F9VF06_9ZZZZ</name>
<proteinExistence type="predicted"/>
<dbReference type="AlphaFoldDB" id="A0A0F9VF06"/>
<comment type="caution">
    <text evidence="2">The sequence shown here is derived from an EMBL/GenBank/DDBJ whole genome shotgun (WGS) entry which is preliminary data.</text>
</comment>
<dbReference type="Pfam" id="PF13524">
    <property type="entry name" value="Glyco_trans_1_2"/>
    <property type="match status" value="1"/>
</dbReference>
<evidence type="ECO:0000313" key="2">
    <source>
        <dbReference type="EMBL" id="KKN72161.1"/>
    </source>
</evidence>
<dbReference type="SUPFAM" id="SSF53756">
    <property type="entry name" value="UDP-Glycosyltransferase/glycogen phosphorylase"/>
    <property type="match status" value="1"/>
</dbReference>
<protein>
    <recommendedName>
        <fullName evidence="1">Spore protein YkvP/CgeB glycosyl transferase-like domain-containing protein</fullName>
    </recommendedName>
</protein>
<dbReference type="Gene3D" id="3.40.50.2000">
    <property type="entry name" value="Glycogen Phosphorylase B"/>
    <property type="match status" value="1"/>
</dbReference>
<dbReference type="EMBL" id="LAZR01000368">
    <property type="protein sequence ID" value="KKN72161.1"/>
    <property type="molecule type" value="Genomic_DNA"/>
</dbReference>
<dbReference type="InterPro" id="IPR055259">
    <property type="entry name" value="YkvP/CgeB_Glyco_trans-like"/>
</dbReference>
<reference evidence="2" key="1">
    <citation type="journal article" date="2015" name="Nature">
        <title>Complex archaea that bridge the gap between prokaryotes and eukaryotes.</title>
        <authorList>
            <person name="Spang A."/>
            <person name="Saw J.H."/>
            <person name="Jorgensen S.L."/>
            <person name="Zaremba-Niedzwiedzka K."/>
            <person name="Martijn J."/>
            <person name="Lind A.E."/>
            <person name="van Eijk R."/>
            <person name="Schleper C."/>
            <person name="Guy L."/>
            <person name="Ettema T.J."/>
        </authorList>
    </citation>
    <scope>NUCLEOTIDE SEQUENCE</scope>
</reference>